<evidence type="ECO:0000256" key="10">
    <source>
        <dbReference type="PROSITE-ProRule" id="PRU01360"/>
    </source>
</evidence>
<evidence type="ECO:0000256" key="5">
    <source>
        <dbReference type="ARBA" id="ARBA00022692"/>
    </source>
</evidence>
<evidence type="ECO:0000313" key="15">
    <source>
        <dbReference type="EMBL" id="GER02782.1"/>
    </source>
</evidence>
<evidence type="ECO:0000256" key="1">
    <source>
        <dbReference type="ARBA" id="ARBA00004571"/>
    </source>
</evidence>
<name>A0A5A7N3C7_9PROT</name>
<feature type="chain" id="PRO_5022843405" evidence="12">
    <location>
        <begin position="31"/>
        <end position="717"/>
    </location>
</feature>
<evidence type="ECO:0000259" key="13">
    <source>
        <dbReference type="Pfam" id="PF00593"/>
    </source>
</evidence>
<dbReference type="PANTHER" id="PTHR30069">
    <property type="entry name" value="TONB-DEPENDENT OUTER MEMBRANE RECEPTOR"/>
    <property type="match status" value="1"/>
</dbReference>
<dbReference type="InterPro" id="IPR011276">
    <property type="entry name" value="TonB_haem/Hb_rcpt"/>
</dbReference>
<sequence length="717" mass="78149">MGIRHLSKQLRPAGACVALGTCLLINEAMADETSGTDESQRTARLTSMAAHEGIEEITVTATRTERPIFTTPFSVSVIDGSDIQLFQPFSYADVFEGTPGLAIQGGARRIAEEPSIRGFSDQQLVLRIDGARQNFDLAHRGRFFVDPDLVQRIEVVRGSASALYGSGALGGVISLETKGADDLLAAGDDLGGRAKLGYQGNGNEFLASGGLFGRSGKIDAFANIIYREVFDDLEDGSGETILDSRDRLLNGLLKLGITPAEHHRIEITAEVFDNDGNNPTAADDISSPSTVVDRDSTEYALRSQYSYADPDHPWLDFGASAYYQSIDITEDRFIDGRLDQSEFESFGIDLHNSTRLIPARNTKIALTYGFEFFEDSQSGTRNGAARIEFPDAERSFIAGYAQAEIDLFDGILSLVPGIRIDSFEMRPEGNFAKRTETDASPRFSIGIKPTEWLYLWGGWAQAFRAPSLSELFNDGVHFTIPNGLGPNTLVINEFRPTPLLDPEDAESFEAGARIRQRGLFMAKDSFEISGNYFSSDIDNFVDTVVTFIDPAKPPVFTPPLGPITFFGSTTNVNIRARLSGFEGEITYDSPIFSASVSGFTVDGDNRDTGSGLGSIPQDSLTFSLKAKLPRYGWQVGGRASIAAAQNDVPDGSVTTESYETVDLFANWSPQRGVLPAMLEGTVMTIGIDNLFDETFSIHPTVIRQPGRSVRLTLSRQF</sequence>
<keyword evidence="6 12" id="KW-0732">Signal</keyword>
<feature type="domain" description="TonB-dependent receptor plug" evidence="14">
    <location>
        <begin position="69"/>
        <end position="172"/>
    </location>
</feature>
<dbReference type="EMBL" id="BKCN01000001">
    <property type="protein sequence ID" value="GER02782.1"/>
    <property type="molecule type" value="Genomic_DNA"/>
</dbReference>
<dbReference type="GO" id="GO:0009279">
    <property type="term" value="C:cell outer membrane"/>
    <property type="evidence" value="ECO:0007669"/>
    <property type="project" value="UniProtKB-SubCell"/>
</dbReference>
<keyword evidence="9 10" id="KW-0998">Cell outer membrane</keyword>
<dbReference type="InterPro" id="IPR000531">
    <property type="entry name" value="Beta-barrel_TonB"/>
</dbReference>
<keyword evidence="5 10" id="KW-0812">Transmembrane</keyword>
<dbReference type="InterPro" id="IPR010949">
    <property type="entry name" value="TonB_Hb/transfer/lactofer_rcpt"/>
</dbReference>
<evidence type="ECO:0000259" key="14">
    <source>
        <dbReference type="Pfam" id="PF07715"/>
    </source>
</evidence>
<keyword evidence="15" id="KW-0675">Receptor</keyword>
<dbReference type="Pfam" id="PF07715">
    <property type="entry name" value="Plug"/>
    <property type="match status" value="1"/>
</dbReference>
<dbReference type="Pfam" id="PF00593">
    <property type="entry name" value="TonB_dep_Rec_b-barrel"/>
    <property type="match status" value="1"/>
</dbReference>
<dbReference type="InterPro" id="IPR012910">
    <property type="entry name" value="Plug_dom"/>
</dbReference>
<dbReference type="PROSITE" id="PS52016">
    <property type="entry name" value="TONB_DEPENDENT_REC_3"/>
    <property type="match status" value="1"/>
</dbReference>
<keyword evidence="3 10" id="KW-0813">Transport</keyword>
<dbReference type="AlphaFoldDB" id="A0A5A7N3C7"/>
<comment type="subcellular location">
    <subcellularLocation>
        <location evidence="1 10">Cell outer membrane</location>
        <topology evidence="1 10">Multi-pass membrane protein</topology>
    </subcellularLocation>
</comment>
<evidence type="ECO:0000256" key="4">
    <source>
        <dbReference type="ARBA" id="ARBA00022452"/>
    </source>
</evidence>
<keyword evidence="8 10" id="KW-0472">Membrane</keyword>
<evidence type="ECO:0000256" key="3">
    <source>
        <dbReference type="ARBA" id="ARBA00022448"/>
    </source>
</evidence>
<evidence type="ECO:0000256" key="7">
    <source>
        <dbReference type="ARBA" id="ARBA00023077"/>
    </source>
</evidence>
<evidence type="ECO:0000256" key="8">
    <source>
        <dbReference type="ARBA" id="ARBA00023136"/>
    </source>
</evidence>
<comment type="similarity">
    <text evidence="2 10 11">Belongs to the TonB-dependent receptor family.</text>
</comment>
<evidence type="ECO:0000256" key="11">
    <source>
        <dbReference type="RuleBase" id="RU003357"/>
    </source>
</evidence>
<gene>
    <name evidence="15" type="primary">hmuA</name>
    <name evidence="15" type="ORF">JCM17846_04640</name>
</gene>
<accession>A0A5A7N3C7</accession>
<dbReference type="InterPro" id="IPR036942">
    <property type="entry name" value="Beta-barrel_TonB_sf"/>
</dbReference>
<evidence type="ECO:0000313" key="16">
    <source>
        <dbReference type="Proteomes" id="UP000324996"/>
    </source>
</evidence>
<dbReference type="PANTHER" id="PTHR30069:SF41">
    <property type="entry name" value="HEME_HEMOPEXIN UTILIZATION PROTEIN C"/>
    <property type="match status" value="1"/>
</dbReference>
<dbReference type="Gene3D" id="2.40.170.20">
    <property type="entry name" value="TonB-dependent receptor, beta-barrel domain"/>
    <property type="match status" value="1"/>
</dbReference>
<dbReference type="GO" id="GO:0015232">
    <property type="term" value="F:heme transmembrane transporter activity"/>
    <property type="evidence" value="ECO:0007669"/>
    <property type="project" value="InterPro"/>
</dbReference>
<dbReference type="GO" id="GO:0015344">
    <property type="term" value="F:siderophore uptake transmembrane transporter activity"/>
    <property type="evidence" value="ECO:0007669"/>
    <property type="project" value="TreeGrafter"/>
</dbReference>
<evidence type="ECO:0000256" key="9">
    <source>
        <dbReference type="ARBA" id="ARBA00023237"/>
    </source>
</evidence>
<keyword evidence="7 11" id="KW-0798">TonB box</keyword>
<protein>
    <submittedName>
        <fullName evidence="15">TonB-dependent receptor</fullName>
    </submittedName>
</protein>
<dbReference type="GO" id="GO:0044718">
    <property type="term" value="P:siderophore transmembrane transport"/>
    <property type="evidence" value="ECO:0007669"/>
    <property type="project" value="TreeGrafter"/>
</dbReference>
<keyword evidence="16" id="KW-1185">Reference proteome</keyword>
<evidence type="ECO:0000256" key="2">
    <source>
        <dbReference type="ARBA" id="ARBA00009810"/>
    </source>
</evidence>
<dbReference type="CDD" id="cd01347">
    <property type="entry name" value="ligand_gated_channel"/>
    <property type="match status" value="1"/>
</dbReference>
<feature type="domain" description="TonB-dependent receptor-like beta-barrel" evidence="13">
    <location>
        <begin position="275"/>
        <end position="690"/>
    </location>
</feature>
<comment type="caution">
    <text evidence="15">The sequence shown here is derived from an EMBL/GenBank/DDBJ whole genome shotgun (WGS) entry which is preliminary data.</text>
</comment>
<dbReference type="NCBIfam" id="TIGR01785">
    <property type="entry name" value="TonB-hemin"/>
    <property type="match status" value="1"/>
</dbReference>
<dbReference type="InterPro" id="IPR037066">
    <property type="entry name" value="Plug_dom_sf"/>
</dbReference>
<evidence type="ECO:0000256" key="6">
    <source>
        <dbReference type="ARBA" id="ARBA00022729"/>
    </source>
</evidence>
<dbReference type="InterPro" id="IPR039426">
    <property type="entry name" value="TonB-dep_rcpt-like"/>
</dbReference>
<reference evidence="15 16" key="1">
    <citation type="submission" date="2019-09" db="EMBL/GenBank/DDBJ databases">
        <title>NBRP : Genome information of microbial organism related human and environment.</title>
        <authorList>
            <person name="Hattori M."/>
            <person name="Oshima K."/>
            <person name="Inaba H."/>
            <person name="Suda W."/>
            <person name="Sakamoto M."/>
            <person name="Iino T."/>
            <person name="Kitahara M."/>
            <person name="Oshida Y."/>
            <person name="Iida T."/>
            <person name="Kudo T."/>
            <person name="Itoh T."/>
            <person name="Ohkuma M."/>
        </authorList>
    </citation>
    <scope>NUCLEOTIDE SEQUENCE [LARGE SCALE GENOMIC DNA]</scope>
    <source>
        <strain evidence="15 16">Q-1</strain>
    </source>
</reference>
<dbReference type="Gene3D" id="2.170.130.10">
    <property type="entry name" value="TonB-dependent receptor, plug domain"/>
    <property type="match status" value="1"/>
</dbReference>
<dbReference type="NCBIfam" id="TIGR01786">
    <property type="entry name" value="TonB-hemlactrns"/>
    <property type="match status" value="1"/>
</dbReference>
<dbReference type="Proteomes" id="UP000324996">
    <property type="component" value="Unassembled WGS sequence"/>
</dbReference>
<dbReference type="SUPFAM" id="SSF56935">
    <property type="entry name" value="Porins"/>
    <property type="match status" value="1"/>
</dbReference>
<evidence type="ECO:0000256" key="12">
    <source>
        <dbReference type="SAM" id="SignalP"/>
    </source>
</evidence>
<keyword evidence="4 10" id="KW-1134">Transmembrane beta strand</keyword>
<feature type="signal peptide" evidence="12">
    <location>
        <begin position="1"/>
        <end position="30"/>
    </location>
</feature>
<proteinExistence type="inferred from homology"/>
<organism evidence="15 16">
    <name type="scientific">Iodidimonas nitroreducens</name>
    <dbReference type="NCBI Taxonomy" id="1236968"/>
    <lineage>
        <taxon>Bacteria</taxon>
        <taxon>Pseudomonadati</taxon>
        <taxon>Pseudomonadota</taxon>
        <taxon>Alphaproteobacteria</taxon>
        <taxon>Iodidimonadales</taxon>
        <taxon>Iodidimonadaceae</taxon>
        <taxon>Iodidimonas</taxon>
    </lineage>
</organism>